<organism evidence="1 2">
    <name type="scientific">Trichinella nativa</name>
    <dbReference type="NCBI Taxonomy" id="6335"/>
    <lineage>
        <taxon>Eukaryota</taxon>
        <taxon>Metazoa</taxon>
        <taxon>Ecdysozoa</taxon>
        <taxon>Nematoda</taxon>
        <taxon>Enoplea</taxon>
        <taxon>Dorylaimia</taxon>
        <taxon>Trichinellida</taxon>
        <taxon>Trichinellidae</taxon>
        <taxon>Trichinella</taxon>
    </lineage>
</organism>
<comment type="caution">
    <text evidence="1">The sequence shown here is derived from an EMBL/GenBank/DDBJ whole genome shotgun (WGS) entry which is preliminary data.</text>
</comment>
<sequence length="36" mass="4281">MSIFVPIPCSFYQYYFVVQFEVRDGDSSRKLLFQGL</sequence>
<protein>
    <submittedName>
        <fullName evidence="1">Uncharacterized protein</fullName>
    </submittedName>
</protein>
<dbReference type="EMBL" id="JYDW01003473">
    <property type="protein sequence ID" value="KRZ45947.1"/>
    <property type="molecule type" value="Genomic_DNA"/>
</dbReference>
<accession>A0A0V1KF92</accession>
<name>A0A0V1KF92_9BILA</name>
<evidence type="ECO:0000313" key="2">
    <source>
        <dbReference type="Proteomes" id="UP000054721"/>
    </source>
</evidence>
<gene>
    <name evidence="1" type="ORF">T02_14600</name>
</gene>
<reference evidence="1 2" key="1">
    <citation type="submission" date="2015-05" db="EMBL/GenBank/DDBJ databases">
        <title>Evolution of Trichinella species and genotypes.</title>
        <authorList>
            <person name="Korhonen P.K."/>
            <person name="Edoardo P."/>
            <person name="Giuseppe L.R."/>
            <person name="Gasser R.B."/>
        </authorList>
    </citation>
    <scope>NUCLEOTIDE SEQUENCE [LARGE SCALE GENOMIC DNA]</scope>
    <source>
        <strain evidence="1">ISS10</strain>
    </source>
</reference>
<evidence type="ECO:0000313" key="1">
    <source>
        <dbReference type="EMBL" id="KRZ45947.1"/>
    </source>
</evidence>
<dbReference type="AlphaFoldDB" id="A0A0V1KF92"/>
<keyword evidence="2" id="KW-1185">Reference proteome</keyword>
<proteinExistence type="predicted"/>
<dbReference type="Proteomes" id="UP000054721">
    <property type="component" value="Unassembled WGS sequence"/>
</dbReference>